<comment type="catalytic activity">
    <reaction evidence="14">
        <text>a 1-O-(1Z-alkenyl)-sn-glycero-3-phosphoethanolamine(out) + H(+)(out) = a 1-O-(1Z-alkenyl)-sn-glycero-3-phosphoethanolamine(in) + H(+)(in)</text>
        <dbReference type="Rhea" id="RHEA:74455"/>
        <dbReference type="ChEBI" id="CHEBI:15378"/>
        <dbReference type="ChEBI" id="CHEBI:77288"/>
    </reaction>
</comment>
<evidence type="ECO:0000256" key="4">
    <source>
        <dbReference type="ARBA" id="ARBA00022989"/>
    </source>
</evidence>
<name>A0ABN9MEJ1_9NEOB</name>
<feature type="transmembrane region" description="Helical" evidence="15">
    <location>
        <begin position="277"/>
        <end position="305"/>
    </location>
</feature>
<comment type="catalytic activity">
    <reaction evidence="10">
        <text>a 1-acyl-sn-glycero-3-phosphoethanolamine(out) + H(+)(out) = a 1-acyl-sn-glycero-3-phosphoethanolamine(in) + H(+)(in)</text>
        <dbReference type="Rhea" id="RHEA:74439"/>
        <dbReference type="ChEBI" id="CHEBI:15378"/>
        <dbReference type="ChEBI" id="CHEBI:64381"/>
    </reaction>
</comment>
<evidence type="ECO:0000256" key="5">
    <source>
        <dbReference type="ARBA" id="ARBA00023055"/>
    </source>
</evidence>
<feature type="transmembrane region" description="Helical" evidence="15">
    <location>
        <begin position="80"/>
        <end position="101"/>
    </location>
</feature>
<keyword evidence="6 15" id="KW-0472">Membrane</keyword>
<comment type="similarity">
    <text evidence="8">Belongs to the major facilitator superfamily. Spinster (TC 2.A.1.49) family.</text>
</comment>
<evidence type="ECO:0000256" key="14">
    <source>
        <dbReference type="ARBA" id="ARBA00048915"/>
    </source>
</evidence>
<dbReference type="Gene3D" id="1.20.1250.20">
    <property type="entry name" value="MFS general substrate transporter like domains"/>
    <property type="match status" value="1"/>
</dbReference>
<feature type="transmembrane region" description="Helical" evidence="15">
    <location>
        <begin position="140"/>
        <end position="160"/>
    </location>
</feature>
<dbReference type="CDD" id="cd17328">
    <property type="entry name" value="MFS_spinster_like"/>
    <property type="match status" value="1"/>
</dbReference>
<keyword evidence="18" id="KW-1185">Reference proteome</keyword>
<reference evidence="17" key="1">
    <citation type="submission" date="2023-07" db="EMBL/GenBank/DDBJ databases">
        <authorList>
            <person name="Stuckert A."/>
        </authorList>
    </citation>
    <scope>NUCLEOTIDE SEQUENCE</scope>
</reference>
<evidence type="ECO:0000256" key="12">
    <source>
        <dbReference type="ARBA" id="ARBA00041462"/>
    </source>
</evidence>
<dbReference type="SUPFAM" id="SSF103473">
    <property type="entry name" value="MFS general substrate transporter"/>
    <property type="match status" value="1"/>
</dbReference>
<evidence type="ECO:0000259" key="16">
    <source>
        <dbReference type="PROSITE" id="PS50850"/>
    </source>
</evidence>
<dbReference type="PROSITE" id="PS50850">
    <property type="entry name" value="MFS"/>
    <property type="match status" value="1"/>
</dbReference>
<accession>A0ABN9MEJ1</accession>
<evidence type="ECO:0000313" key="17">
    <source>
        <dbReference type="EMBL" id="CAJ0963636.1"/>
    </source>
</evidence>
<gene>
    <name evidence="17" type="ORF">RIMI_LOCUS18739272</name>
</gene>
<dbReference type="PANTHER" id="PTHR23505:SF13">
    <property type="entry name" value="PROTEIN SPINSTER HOMOLOG 1"/>
    <property type="match status" value="1"/>
</dbReference>
<comment type="subcellular location">
    <subcellularLocation>
        <location evidence="1">Lysosome membrane</location>
        <topology evidence="1">Multi-pass membrane protein</topology>
    </subcellularLocation>
</comment>
<keyword evidence="2" id="KW-0813">Transport</keyword>
<keyword evidence="5" id="KW-0445">Lipid transport</keyword>
<feature type="transmembrane region" description="Helical" evidence="15">
    <location>
        <begin position="113"/>
        <end position="134"/>
    </location>
</feature>
<feature type="transmembrane region" description="Helical" evidence="15">
    <location>
        <begin position="193"/>
        <end position="215"/>
    </location>
</feature>
<evidence type="ECO:0000256" key="3">
    <source>
        <dbReference type="ARBA" id="ARBA00022692"/>
    </source>
</evidence>
<feature type="domain" description="Major facilitator superfamily (MFS) profile" evidence="16">
    <location>
        <begin position="1"/>
        <end position="334"/>
    </location>
</feature>
<dbReference type="InterPro" id="IPR020846">
    <property type="entry name" value="MFS_dom"/>
</dbReference>
<dbReference type="InterPro" id="IPR011701">
    <property type="entry name" value="MFS"/>
</dbReference>
<evidence type="ECO:0000313" key="18">
    <source>
        <dbReference type="Proteomes" id="UP001176940"/>
    </source>
</evidence>
<keyword evidence="4 15" id="KW-1133">Transmembrane helix</keyword>
<evidence type="ECO:0000256" key="11">
    <source>
        <dbReference type="ARBA" id="ARBA00039482"/>
    </source>
</evidence>
<evidence type="ECO:0000256" key="13">
    <source>
        <dbReference type="ARBA" id="ARBA00047765"/>
    </source>
</evidence>
<dbReference type="Pfam" id="PF07690">
    <property type="entry name" value="MFS_1"/>
    <property type="match status" value="1"/>
</dbReference>
<protein>
    <recommendedName>
        <fullName evidence="11">Protein spinster homolog 1</fullName>
    </recommendedName>
    <alternativeName>
        <fullName evidence="12">Spns1</fullName>
    </alternativeName>
</protein>
<evidence type="ECO:0000256" key="9">
    <source>
        <dbReference type="ARBA" id="ARBA00035932"/>
    </source>
</evidence>
<dbReference type="EMBL" id="CAUEEQ010057924">
    <property type="protein sequence ID" value="CAJ0963636.1"/>
    <property type="molecule type" value="Genomic_DNA"/>
</dbReference>
<comment type="catalytic activity">
    <reaction evidence="13">
        <text>a 1-O-(1Z-alkenyl)-sn-glycero-3-phosphocholine(out) + H(+)(out) = a 1-O-(1Z-alkenyl)-sn-glycero-3-phosphocholine(in) + H(+)(in)</text>
        <dbReference type="Rhea" id="RHEA:74447"/>
        <dbReference type="ChEBI" id="CHEBI:15378"/>
        <dbReference type="ChEBI" id="CHEBI:77287"/>
    </reaction>
</comment>
<evidence type="ECO:0000256" key="7">
    <source>
        <dbReference type="ARBA" id="ARBA00023228"/>
    </source>
</evidence>
<evidence type="ECO:0000256" key="8">
    <source>
        <dbReference type="ARBA" id="ARBA00024338"/>
    </source>
</evidence>
<comment type="caution">
    <text evidence="17">The sequence shown here is derived from an EMBL/GenBank/DDBJ whole genome shotgun (WGS) entry which is preliminary data.</text>
</comment>
<sequence>MDLVVTSTENDLIVANHIGRALRLPICSQVLADHVFGYLGDRFNRKNIMCAGMSFWAIMNLCITFIPNEYFHLFLEMRRLLGVLKACFSTMAPSIIADLFVGRQRGCMLSIYYFTAPVGCGLGFIIASTVTRAAGGDWHWAFRVTPGLGLIAVLLIISFVKEPHREIFDRNNNKLPICKTWIMDMKHLLKNKSFMLSTFGNANVTFVTAAITFWAPSFLMLSGAVTKQKEPCQTDVCNYHDSVFGIVAGVKIAEIYKKYDPCGDPKVCAVSLLIGSIFLYLALFLANISFMASYLAIFIVLLLAGSSGTQRERLRTYPIPLRGIDATPLAKNKP</sequence>
<evidence type="ECO:0000256" key="6">
    <source>
        <dbReference type="ARBA" id="ARBA00023136"/>
    </source>
</evidence>
<dbReference type="PANTHER" id="PTHR23505">
    <property type="entry name" value="SPINSTER"/>
    <property type="match status" value="1"/>
</dbReference>
<organism evidence="17 18">
    <name type="scientific">Ranitomeya imitator</name>
    <name type="common">mimic poison frog</name>
    <dbReference type="NCBI Taxonomy" id="111125"/>
    <lineage>
        <taxon>Eukaryota</taxon>
        <taxon>Metazoa</taxon>
        <taxon>Chordata</taxon>
        <taxon>Craniata</taxon>
        <taxon>Vertebrata</taxon>
        <taxon>Euteleostomi</taxon>
        <taxon>Amphibia</taxon>
        <taxon>Batrachia</taxon>
        <taxon>Anura</taxon>
        <taxon>Neobatrachia</taxon>
        <taxon>Hyloidea</taxon>
        <taxon>Dendrobatidae</taxon>
        <taxon>Dendrobatinae</taxon>
        <taxon>Ranitomeya</taxon>
    </lineage>
</organism>
<evidence type="ECO:0000256" key="2">
    <source>
        <dbReference type="ARBA" id="ARBA00022448"/>
    </source>
</evidence>
<feature type="transmembrane region" description="Helical" evidence="15">
    <location>
        <begin position="48"/>
        <end position="68"/>
    </location>
</feature>
<dbReference type="InterPro" id="IPR044770">
    <property type="entry name" value="MFS_spinster-like"/>
</dbReference>
<keyword evidence="3 15" id="KW-0812">Transmembrane</keyword>
<proteinExistence type="inferred from homology"/>
<dbReference type="InterPro" id="IPR036259">
    <property type="entry name" value="MFS_trans_sf"/>
</dbReference>
<keyword evidence="7" id="KW-0458">Lysosome</keyword>
<evidence type="ECO:0000256" key="15">
    <source>
        <dbReference type="SAM" id="Phobius"/>
    </source>
</evidence>
<evidence type="ECO:0000256" key="1">
    <source>
        <dbReference type="ARBA" id="ARBA00004155"/>
    </source>
</evidence>
<comment type="catalytic activity">
    <reaction evidence="9">
        <text>a 1-acyl-sn-glycero-3-phosphocholine(out) + H(+)(out) = a 1-acyl-sn-glycero-3-phosphocholine(in) + H(+)(in)</text>
        <dbReference type="Rhea" id="RHEA:74435"/>
        <dbReference type="ChEBI" id="CHEBI:15378"/>
        <dbReference type="ChEBI" id="CHEBI:58168"/>
    </reaction>
</comment>
<dbReference type="Proteomes" id="UP001176940">
    <property type="component" value="Unassembled WGS sequence"/>
</dbReference>
<evidence type="ECO:0000256" key="10">
    <source>
        <dbReference type="ARBA" id="ARBA00036238"/>
    </source>
</evidence>